<feature type="transmembrane region" description="Helical" evidence="14">
    <location>
        <begin position="146"/>
        <end position="166"/>
    </location>
</feature>
<dbReference type="PANTHER" id="PTHR24248:SF174">
    <property type="entry name" value="TYRAMINE_OCTOPAMINE RECEPTOR"/>
    <property type="match status" value="1"/>
</dbReference>
<dbReference type="AlphaFoldDB" id="A0AAD8EPP1"/>
<evidence type="ECO:0000256" key="5">
    <source>
        <dbReference type="ARBA" id="ARBA00022989"/>
    </source>
</evidence>
<evidence type="ECO:0000256" key="4">
    <source>
        <dbReference type="ARBA" id="ARBA00022692"/>
    </source>
</evidence>
<proteinExistence type="inferred from homology"/>
<keyword evidence="5 14" id="KW-1133">Transmembrane helix</keyword>
<feature type="transmembrane region" description="Helical" evidence="14">
    <location>
        <begin position="379"/>
        <end position="399"/>
    </location>
</feature>
<dbReference type="Gene3D" id="1.20.1070.10">
    <property type="entry name" value="Rhodopsin 7-helix transmembrane proteins"/>
    <property type="match status" value="2"/>
</dbReference>
<feature type="domain" description="G-protein coupled receptors family 1 profile" evidence="15">
    <location>
        <begin position="46"/>
        <end position="435"/>
    </location>
</feature>
<comment type="similarity">
    <text evidence="2 12">Belongs to the G-protein coupled receptor 1 family.</text>
</comment>
<dbReference type="SUPFAM" id="SSF81321">
    <property type="entry name" value="Family A G protein-coupled receptor-like"/>
    <property type="match status" value="1"/>
</dbReference>
<comment type="subcellular location">
    <subcellularLocation>
        <location evidence="1">Cell membrane</location>
        <topology evidence="1">Multi-pass membrane protein</topology>
    </subcellularLocation>
</comment>
<keyword evidence="4 12" id="KW-0812">Transmembrane</keyword>
<evidence type="ECO:0000313" key="16">
    <source>
        <dbReference type="EMBL" id="KAJ9598555.1"/>
    </source>
</evidence>
<feature type="region of interest" description="Disordered" evidence="13">
    <location>
        <begin position="285"/>
        <end position="339"/>
    </location>
</feature>
<dbReference type="InterPro" id="IPR000276">
    <property type="entry name" value="GPCR_Rhodpsn"/>
</dbReference>
<evidence type="ECO:0000256" key="12">
    <source>
        <dbReference type="RuleBase" id="RU000688"/>
    </source>
</evidence>
<organism evidence="16 17">
    <name type="scientific">Diploptera punctata</name>
    <name type="common">Pacific beetle cockroach</name>
    <dbReference type="NCBI Taxonomy" id="6984"/>
    <lineage>
        <taxon>Eukaryota</taxon>
        <taxon>Metazoa</taxon>
        <taxon>Ecdysozoa</taxon>
        <taxon>Arthropoda</taxon>
        <taxon>Hexapoda</taxon>
        <taxon>Insecta</taxon>
        <taxon>Pterygota</taxon>
        <taxon>Neoptera</taxon>
        <taxon>Polyneoptera</taxon>
        <taxon>Dictyoptera</taxon>
        <taxon>Blattodea</taxon>
        <taxon>Blaberoidea</taxon>
        <taxon>Blaberidae</taxon>
        <taxon>Diplopterinae</taxon>
        <taxon>Diploptera</taxon>
    </lineage>
</organism>
<dbReference type="Proteomes" id="UP001233999">
    <property type="component" value="Unassembled WGS sequence"/>
</dbReference>
<feature type="region of interest" description="Disordered" evidence="13">
    <location>
        <begin position="242"/>
        <end position="267"/>
    </location>
</feature>
<dbReference type="SMART" id="SM01381">
    <property type="entry name" value="7TM_GPCR_Srsx"/>
    <property type="match status" value="1"/>
</dbReference>
<dbReference type="PRINTS" id="PR00664">
    <property type="entry name" value="OCTOPAMINER"/>
</dbReference>
<feature type="compositionally biased region" description="Basic residues" evidence="13">
    <location>
        <begin position="325"/>
        <end position="335"/>
    </location>
</feature>
<dbReference type="GO" id="GO:0004989">
    <property type="term" value="F:octopamine receptor activity"/>
    <property type="evidence" value="ECO:0007669"/>
    <property type="project" value="InterPro"/>
</dbReference>
<keyword evidence="8" id="KW-1015">Disulfide bond</keyword>
<reference evidence="16" key="2">
    <citation type="submission" date="2023-05" db="EMBL/GenBank/DDBJ databases">
        <authorList>
            <person name="Fouks B."/>
        </authorList>
    </citation>
    <scope>NUCLEOTIDE SEQUENCE</scope>
    <source>
        <strain evidence="16">Stay&amp;Tobe</strain>
        <tissue evidence="16">Testes</tissue>
    </source>
</reference>
<accession>A0AAD8EPP1</accession>
<dbReference type="PRINTS" id="PR00237">
    <property type="entry name" value="GPCRRHODOPSN"/>
</dbReference>
<keyword evidence="3" id="KW-1003">Cell membrane</keyword>
<evidence type="ECO:0000256" key="11">
    <source>
        <dbReference type="ARBA" id="ARBA00023224"/>
    </source>
</evidence>
<evidence type="ECO:0000256" key="2">
    <source>
        <dbReference type="ARBA" id="ARBA00010663"/>
    </source>
</evidence>
<evidence type="ECO:0000256" key="13">
    <source>
        <dbReference type="SAM" id="MobiDB-lite"/>
    </source>
</evidence>
<protein>
    <recommendedName>
        <fullName evidence="15">G-protein coupled receptors family 1 profile domain-containing protein</fullName>
    </recommendedName>
</protein>
<feature type="transmembrane region" description="Helical" evidence="14">
    <location>
        <begin position="67"/>
        <end position="92"/>
    </location>
</feature>
<dbReference type="GO" id="GO:0005886">
    <property type="term" value="C:plasma membrane"/>
    <property type="evidence" value="ECO:0007669"/>
    <property type="project" value="UniProtKB-SubCell"/>
</dbReference>
<keyword evidence="17" id="KW-1185">Reference proteome</keyword>
<evidence type="ECO:0000256" key="3">
    <source>
        <dbReference type="ARBA" id="ARBA00022475"/>
    </source>
</evidence>
<dbReference type="PROSITE" id="PS00237">
    <property type="entry name" value="G_PROTEIN_RECEP_F1_1"/>
    <property type="match status" value="1"/>
</dbReference>
<dbReference type="Pfam" id="PF00001">
    <property type="entry name" value="7tm_1"/>
    <property type="match status" value="1"/>
</dbReference>
<feature type="transmembrane region" description="Helical" evidence="14">
    <location>
        <begin position="198"/>
        <end position="216"/>
    </location>
</feature>
<dbReference type="FunFam" id="1.20.1070.10:FF:000523">
    <property type="entry name" value="5-hydroxytryptamine receptor 2B"/>
    <property type="match status" value="1"/>
</dbReference>
<evidence type="ECO:0000256" key="7">
    <source>
        <dbReference type="ARBA" id="ARBA00023136"/>
    </source>
</evidence>
<dbReference type="PROSITE" id="PS50262">
    <property type="entry name" value="G_PROTEIN_RECEP_F1_2"/>
    <property type="match status" value="1"/>
</dbReference>
<dbReference type="InterPro" id="IPR017452">
    <property type="entry name" value="GPCR_Rhodpsn_7TM"/>
</dbReference>
<keyword evidence="6 12" id="KW-0297">G-protein coupled receptor</keyword>
<dbReference type="EMBL" id="JASPKZ010001209">
    <property type="protein sequence ID" value="KAJ9598555.1"/>
    <property type="molecule type" value="Genomic_DNA"/>
</dbReference>
<evidence type="ECO:0000256" key="10">
    <source>
        <dbReference type="ARBA" id="ARBA00023180"/>
    </source>
</evidence>
<comment type="caution">
    <text evidence="16">The sequence shown here is derived from an EMBL/GenBank/DDBJ whole genome shotgun (WGS) entry which is preliminary data.</text>
</comment>
<dbReference type="PANTHER" id="PTHR24248">
    <property type="entry name" value="ADRENERGIC RECEPTOR-RELATED G-PROTEIN COUPLED RECEPTOR"/>
    <property type="match status" value="1"/>
</dbReference>
<feature type="transmembrane region" description="Helical" evidence="14">
    <location>
        <begin position="419"/>
        <end position="438"/>
    </location>
</feature>
<evidence type="ECO:0000256" key="8">
    <source>
        <dbReference type="ARBA" id="ARBA00023157"/>
    </source>
</evidence>
<evidence type="ECO:0000256" key="1">
    <source>
        <dbReference type="ARBA" id="ARBA00004651"/>
    </source>
</evidence>
<gene>
    <name evidence="16" type="ORF">L9F63_010758</name>
</gene>
<feature type="transmembrane region" description="Helical" evidence="14">
    <location>
        <begin position="104"/>
        <end position="125"/>
    </location>
</feature>
<keyword evidence="10" id="KW-0325">Glycoprotein</keyword>
<evidence type="ECO:0000259" key="15">
    <source>
        <dbReference type="PROSITE" id="PS50262"/>
    </source>
</evidence>
<evidence type="ECO:0000313" key="17">
    <source>
        <dbReference type="Proteomes" id="UP001233999"/>
    </source>
</evidence>
<evidence type="ECO:0000256" key="14">
    <source>
        <dbReference type="SAM" id="Phobius"/>
    </source>
</evidence>
<name>A0AAD8EPP1_DIPPU</name>
<keyword evidence="9 12" id="KW-0675">Receptor</keyword>
<dbReference type="InterPro" id="IPR002002">
    <property type="entry name" value="Octopmn_rcpt"/>
</dbReference>
<evidence type="ECO:0000256" key="9">
    <source>
        <dbReference type="ARBA" id="ARBA00023170"/>
    </source>
</evidence>
<reference evidence="16" key="1">
    <citation type="journal article" date="2023" name="IScience">
        <title>Live-bearing cockroach genome reveals convergent evolutionary mechanisms linked to viviparity in insects and beyond.</title>
        <authorList>
            <person name="Fouks B."/>
            <person name="Harrison M.C."/>
            <person name="Mikhailova A.A."/>
            <person name="Marchal E."/>
            <person name="English S."/>
            <person name="Carruthers M."/>
            <person name="Jennings E.C."/>
            <person name="Chiamaka E.L."/>
            <person name="Frigard R.A."/>
            <person name="Pippel M."/>
            <person name="Attardo G.M."/>
            <person name="Benoit J.B."/>
            <person name="Bornberg-Bauer E."/>
            <person name="Tobe S.S."/>
        </authorList>
    </citation>
    <scope>NUCLEOTIDE SEQUENCE</scope>
    <source>
        <strain evidence="16">Stay&amp;Tobe</strain>
    </source>
</reference>
<keyword evidence="7 14" id="KW-0472">Membrane</keyword>
<feature type="compositionally biased region" description="Basic and acidic residues" evidence="13">
    <location>
        <begin position="242"/>
        <end position="257"/>
    </location>
</feature>
<dbReference type="FunFam" id="1.20.1070.10:FF:000248">
    <property type="entry name" value="5-hydroxytryptamine receptor 1A-beta"/>
    <property type="match status" value="1"/>
</dbReference>
<evidence type="ECO:0000256" key="6">
    <source>
        <dbReference type="ARBA" id="ARBA00023040"/>
    </source>
</evidence>
<sequence length="453" mass="51376">MAEQEECVRNAIKYRSVIGVDLTVPEWEAATTAVVLCLLIILIVVGNILVILSVLTHKPLQMPQNYFLLSLAVADLTVAVLVLPLSIVDQLLGYWKFGSHLCRMWLTCDIMCCTASILHLCAVALDRYWAITDPLNYAQKRTLKRALIMIAGVWIISLIISSPPLAGWNDWPTEFNETTKCGLTVDHGYRIYSSLGSFYIPLFVMTIVYLEIYIATRRRLKERERASKLSFTRISQRSNKRAAKDLESLSNEAREDGCSPQDEEGMKTLGQRMRSWVSWKRSLSKEAPSEESATESDVEENPVGTIWPPNLDPTGDSDKTPTRSKSLKSPKSRRPSQKDVMTPTSILSMVLPSPVPRRKPTLNSLDIKKRISLSKERRAARTLGIIMGVFIICWLPYFIMYVVDAFCKSCCLSMKLINFITWLGYINSALNPIIYTIFNMDFRKAFKKLLRLS</sequence>
<dbReference type="CDD" id="cd15060">
    <property type="entry name" value="7tmA_tyramine_octopamine_R-like"/>
    <property type="match status" value="1"/>
</dbReference>
<keyword evidence="11 12" id="KW-0807">Transducer</keyword>
<feature type="transmembrane region" description="Helical" evidence="14">
    <location>
        <begin position="33"/>
        <end position="55"/>
    </location>
</feature>